<sequence length="291" mass="32078">MMLAAPAVPLLQGHAASFAPSHSGCAVVAPAAPLFREAPLSPALSRSRGAPSSASLGAMKRAAAAVATAFMARAVRRNARGQRLGVGSSQLVGMREAAPARATVASWSRGAGTDSESPDTSDGTNSGGAIRPAGSESPVVRKMSKADIQRRDILHIPKDVYPLLDERRTSYINQDKHSILKDLVVIKSKNANMMLHRSRKILGKGSKQQSKLLRMMRHGRENFGRDIISERARGGLRAFKYRSGMRDQRHEGKFRRVEQRLPDHKRKRHRWMQLLKKKSRWVGNGKATKYY</sequence>
<protein>
    <submittedName>
        <fullName evidence="2">Uncharacterized protein</fullName>
    </submittedName>
</protein>
<accession>A0A7S2J592</accession>
<name>A0A7S2J592_9DINO</name>
<evidence type="ECO:0000313" key="2">
    <source>
        <dbReference type="EMBL" id="CAD9538189.1"/>
    </source>
</evidence>
<reference evidence="2" key="1">
    <citation type="submission" date="2021-01" db="EMBL/GenBank/DDBJ databases">
        <authorList>
            <person name="Corre E."/>
            <person name="Pelletier E."/>
            <person name="Niang G."/>
            <person name="Scheremetjew M."/>
            <person name="Finn R."/>
            <person name="Kale V."/>
            <person name="Holt S."/>
            <person name="Cochrane G."/>
            <person name="Meng A."/>
            <person name="Brown T."/>
            <person name="Cohen L."/>
        </authorList>
    </citation>
    <scope>NUCLEOTIDE SEQUENCE</scope>
    <source>
        <strain evidence="2">CCMP2222</strain>
    </source>
</reference>
<feature type="region of interest" description="Disordered" evidence="1">
    <location>
        <begin position="102"/>
        <end position="143"/>
    </location>
</feature>
<dbReference type="AlphaFoldDB" id="A0A7S2J592"/>
<dbReference type="EMBL" id="HBGQ01098576">
    <property type="protein sequence ID" value="CAD9538189.1"/>
    <property type="molecule type" value="Transcribed_RNA"/>
</dbReference>
<organism evidence="2">
    <name type="scientific">Alexandrium andersonii</name>
    <dbReference type="NCBI Taxonomy" id="327968"/>
    <lineage>
        <taxon>Eukaryota</taxon>
        <taxon>Sar</taxon>
        <taxon>Alveolata</taxon>
        <taxon>Dinophyceae</taxon>
        <taxon>Gonyaulacales</taxon>
        <taxon>Pyrocystaceae</taxon>
        <taxon>Alexandrium</taxon>
    </lineage>
</organism>
<feature type="compositionally biased region" description="Polar residues" evidence="1">
    <location>
        <begin position="114"/>
        <end position="124"/>
    </location>
</feature>
<gene>
    <name evidence="2" type="ORF">AAND1436_LOCUS47144</name>
</gene>
<proteinExistence type="predicted"/>
<evidence type="ECO:0000256" key="1">
    <source>
        <dbReference type="SAM" id="MobiDB-lite"/>
    </source>
</evidence>